<protein>
    <submittedName>
        <fullName evidence="1">Predicted protein</fullName>
    </submittedName>
</protein>
<organism evidence="2">
    <name type="scientific">Leptosphaeria maculans (strain JN3 / isolate v23.1.3 / race Av1-4-5-6-7-8)</name>
    <name type="common">Blackleg fungus</name>
    <name type="synonym">Phoma lingam</name>
    <dbReference type="NCBI Taxonomy" id="985895"/>
    <lineage>
        <taxon>Eukaryota</taxon>
        <taxon>Fungi</taxon>
        <taxon>Dikarya</taxon>
        <taxon>Ascomycota</taxon>
        <taxon>Pezizomycotina</taxon>
        <taxon>Dothideomycetes</taxon>
        <taxon>Pleosporomycetidae</taxon>
        <taxon>Pleosporales</taxon>
        <taxon>Pleosporineae</taxon>
        <taxon>Leptosphaeriaceae</taxon>
        <taxon>Plenodomus</taxon>
        <taxon>Plenodomus lingam/Leptosphaeria maculans species complex</taxon>
    </lineage>
</organism>
<dbReference type="InParanoid" id="E4ZWZ5"/>
<dbReference type="VEuPathDB" id="FungiDB:LEMA_uP023570.1"/>
<dbReference type="HOGENOM" id="CLU_2776390_0_0_1"/>
<proteinExistence type="predicted"/>
<accession>E4ZWZ5</accession>
<gene>
    <name evidence="1" type="ORF">LEMA_uP023570.1</name>
</gene>
<dbReference type="AlphaFoldDB" id="E4ZWZ5"/>
<keyword evidence="2" id="KW-1185">Reference proteome</keyword>
<sequence>MLVCREQHNDQILGALITYTNETTAVVGQWRRNFTKLIKYVVAASSVLHWAEHNTDTTDLWITICWHTI</sequence>
<evidence type="ECO:0000313" key="1">
    <source>
        <dbReference type="EMBL" id="CBX95205.1"/>
    </source>
</evidence>
<dbReference type="EMBL" id="FP929127">
    <property type="protein sequence ID" value="CBX95205.1"/>
    <property type="molecule type" value="Genomic_DNA"/>
</dbReference>
<dbReference type="Proteomes" id="UP000002668">
    <property type="component" value="Genome"/>
</dbReference>
<reference evidence="2" key="1">
    <citation type="journal article" date="2011" name="Nat. Commun.">
        <title>Effector diversification within compartments of the Leptosphaeria maculans genome affected by Repeat-Induced Point mutations.</title>
        <authorList>
            <person name="Rouxel T."/>
            <person name="Grandaubert J."/>
            <person name="Hane J.K."/>
            <person name="Hoede C."/>
            <person name="van de Wouw A.P."/>
            <person name="Couloux A."/>
            <person name="Dominguez V."/>
            <person name="Anthouard V."/>
            <person name="Bally P."/>
            <person name="Bourras S."/>
            <person name="Cozijnsen A.J."/>
            <person name="Ciuffetti L.M."/>
            <person name="Degrave A."/>
            <person name="Dilmaghani A."/>
            <person name="Duret L."/>
            <person name="Fudal I."/>
            <person name="Goodwin S.B."/>
            <person name="Gout L."/>
            <person name="Glaser N."/>
            <person name="Linglin J."/>
            <person name="Kema G.H.J."/>
            <person name="Lapalu N."/>
            <person name="Lawrence C.B."/>
            <person name="May K."/>
            <person name="Meyer M."/>
            <person name="Ollivier B."/>
            <person name="Poulain J."/>
            <person name="Schoch C.L."/>
            <person name="Simon A."/>
            <person name="Spatafora J.W."/>
            <person name="Stachowiak A."/>
            <person name="Turgeon B.G."/>
            <person name="Tyler B.M."/>
            <person name="Vincent D."/>
            <person name="Weissenbach J."/>
            <person name="Amselem J."/>
            <person name="Quesneville H."/>
            <person name="Oliver R.P."/>
            <person name="Wincker P."/>
            <person name="Balesdent M.-H."/>
            <person name="Howlett B.J."/>
        </authorList>
    </citation>
    <scope>NUCLEOTIDE SEQUENCE [LARGE SCALE GENOMIC DNA]</scope>
    <source>
        <strain evidence="2">JN3 / isolate v23.1.3 / race Av1-4-5-6-7-8</strain>
    </source>
</reference>
<evidence type="ECO:0000313" key="2">
    <source>
        <dbReference type="Proteomes" id="UP000002668"/>
    </source>
</evidence>
<name>E4ZWZ5_LEPMJ</name>